<keyword evidence="10" id="KW-1185">Reference proteome</keyword>
<feature type="transmembrane region" description="Helical" evidence="7">
    <location>
        <begin position="39"/>
        <end position="56"/>
    </location>
</feature>
<dbReference type="InterPro" id="IPR005175">
    <property type="entry name" value="PPC_dom"/>
</dbReference>
<feature type="compositionally biased region" description="Polar residues" evidence="6">
    <location>
        <begin position="140"/>
        <end position="149"/>
    </location>
</feature>
<dbReference type="GO" id="GO:0005634">
    <property type="term" value="C:nucleus"/>
    <property type="evidence" value="ECO:0007669"/>
    <property type="project" value="UniProtKB-SubCell"/>
</dbReference>
<name>A0AAV0YVN0_VICFA</name>
<evidence type="ECO:0000259" key="8">
    <source>
        <dbReference type="Pfam" id="PF03479"/>
    </source>
</evidence>
<keyword evidence="7" id="KW-0812">Transmembrane</keyword>
<evidence type="ECO:0000256" key="7">
    <source>
        <dbReference type="SAM" id="Phobius"/>
    </source>
</evidence>
<protein>
    <recommendedName>
        <fullName evidence="5">AT-hook motif nuclear-localized protein</fullName>
    </recommendedName>
</protein>
<evidence type="ECO:0000256" key="1">
    <source>
        <dbReference type="ARBA" id="ARBA00023015"/>
    </source>
</evidence>
<dbReference type="AlphaFoldDB" id="A0AAV0YVN0"/>
<dbReference type="PANTHER" id="PTHR31500">
    <property type="entry name" value="AT-HOOK MOTIF NUCLEAR-LOCALIZED PROTEIN 9"/>
    <property type="match status" value="1"/>
</dbReference>
<evidence type="ECO:0000313" key="9">
    <source>
        <dbReference type="EMBL" id="CAI8589956.1"/>
    </source>
</evidence>
<dbReference type="InterPro" id="IPR039605">
    <property type="entry name" value="AHL"/>
</dbReference>
<dbReference type="EMBL" id="OX451736">
    <property type="protein sequence ID" value="CAI8589956.1"/>
    <property type="molecule type" value="Genomic_DNA"/>
</dbReference>
<dbReference type="Proteomes" id="UP001157006">
    <property type="component" value="Chromosome 1L"/>
</dbReference>
<feature type="region of interest" description="Disordered" evidence="6">
    <location>
        <begin position="137"/>
        <end position="158"/>
    </location>
</feature>
<evidence type="ECO:0000256" key="3">
    <source>
        <dbReference type="ARBA" id="ARBA00023163"/>
    </source>
</evidence>
<feature type="domain" description="PPC" evidence="8">
    <location>
        <begin position="22"/>
        <end position="110"/>
    </location>
</feature>
<comment type="function">
    <text evidence="5">Transcription factor that specifically binds AT-rich DNA sequences related to the nuclear matrix attachment regions (MARs).</text>
</comment>
<keyword evidence="4 5" id="KW-0539">Nucleus</keyword>
<reference evidence="9 10" key="1">
    <citation type="submission" date="2023-01" db="EMBL/GenBank/DDBJ databases">
        <authorList>
            <person name="Kreplak J."/>
        </authorList>
    </citation>
    <scope>NUCLEOTIDE SEQUENCE [LARGE SCALE GENOMIC DNA]</scope>
</reference>
<dbReference type="PANTHER" id="PTHR31500:SF96">
    <property type="entry name" value="AT-HOOK MOTIF NUCLEAR-LOCALIZED PROTEIN 7"/>
    <property type="match status" value="1"/>
</dbReference>
<evidence type="ECO:0000256" key="4">
    <source>
        <dbReference type="ARBA" id="ARBA00023242"/>
    </source>
</evidence>
<keyword evidence="3 5" id="KW-0804">Transcription</keyword>
<proteinExistence type="predicted"/>
<keyword evidence="2 5" id="KW-0238">DNA-binding</keyword>
<dbReference type="Gene3D" id="3.30.1330.80">
    <property type="entry name" value="Hypothetical protein, similar to alpha- acetolactate decarboxylase, domain 2"/>
    <property type="match status" value="1"/>
</dbReference>
<evidence type="ECO:0000256" key="5">
    <source>
        <dbReference type="RuleBase" id="RU367031"/>
    </source>
</evidence>
<comment type="domain">
    <text evidence="5">The PPC domain mediates interactions between AHL proteins.</text>
</comment>
<accession>A0AAV0YVN0</accession>
<keyword evidence="7" id="KW-0472">Membrane</keyword>
<evidence type="ECO:0000256" key="6">
    <source>
        <dbReference type="SAM" id="MobiDB-lite"/>
    </source>
</evidence>
<comment type="subcellular location">
    <subcellularLocation>
        <location evidence="5">Nucleus</location>
    </subcellularLocation>
</comment>
<sequence length="180" mass="19712">MEQMSRVVNELDSIHFSIKKASELVKEIDRQWVATDKCIMALLFLFVIGVIAFIIVKSRFEILSLAGSFMLTDNEGTRRRAGGMTISLETPGGRVVGGGVVGVLTVVTLMQGQKMGIPQTLLWVNRLSSRMVVKKRTHQKGNSEIQNPGNAGKVPLQSTTTDQPLLNVTIAYASLLLQTL</sequence>
<gene>
    <name evidence="9" type="ORF">VFH_I418520</name>
</gene>
<dbReference type="SUPFAM" id="SSF117856">
    <property type="entry name" value="AF0104/ALDC/Ptd012-like"/>
    <property type="match status" value="1"/>
</dbReference>
<evidence type="ECO:0000256" key="2">
    <source>
        <dbReference type="ARBA" id="ARBA00023125"/>
    </source>
</evidence>
<evidence type="ECO:0000313" key="10">
    <source>
        <dbReference type="Proteomes" id="UP001157006"/>
    </source>
</evidence>
<keyword evidence="1 5" id="KW-0805">Transcription regulation</keyword>
<organism evidence="9 10">
    <name type="scientific">Vicia faba</name>
    <name type="common">Broad bean</name>
    <name type="synonym">Faba vulgaris</name>
    <dbReference type="NCBI Taxonomy" id="3906"/>
    <lineage>
        <taxon>Eukaryota</taxon>
        <taxon>Viridiplantae</taxon>
        <taxon>Streptophyta</taxon>
        <taxon>Embryophyta</taxon>
        <taxon>Tracheophyta</taxon>
        <taxon>Spermatophyta</taxon>
        <taxon>Magnoliopsida</taxon>
        <taxon>eudicotyledons</taxon>
        <taxon>Gunneridae</taxon>
        <taxon>Pentapetalae</taxon>
        <taxon>rosids</taxon>
        <taxon>fabids</taxon>
        <taxon>Fabales</taxon>
        <taxon>Fabaceae</taxon>
        <taxon>Papilionoideae</taxon>
        <taxon>50 kb inversion clade</taxon>
        <taxon>NPAAA clade</taxon>
        <taxon>Hologalegina</taxon>
        <taxon>IRL clade</taxon>
        <taxon>Fabeae</taxon>
        <taxon>Vicia</taxon>
    </lineage>
</organism>
<dbReference type="GO" id="GO:0003680">
    <property type="term" value="F:minor groove of adenine-thymine-rich DNA binding"/>
    <property type="evidence" value="ECO:0007669"/>
    <property type="project" value="UniProtKB-UniRule"/>
</dbReference>
<keyword evidence="7" id="KW-1133">Transmembrane helix</keyword>
<dbReference type="Pfam" id="PF03479">
    <property type="entry name" value="PCC"/>
    <property type="match status" value="1"/>
</dbReference>